<dbReference type="EMBL" id="JAAIPF010000004">
    <property type="protein sequence ID" value="NSF72860.1"/>
    <property type="molecule type" value="Genomic_DNA"/>
</dbReference>
<protein>
    <recommendedName>
        <fullName evidence="3">DUF4280 domain-containing protein</fullName>
    </recommendedName>
</protein>
<keyword evidence="2" id="KW-1185">Reference proteome</keyword>
<dbReference type="RefSeq" id="WP_173742600.1">
    <property type="nucleotide sequence ID" value="NZ_JAAIPF010000004.1"/>
</dbReference>
<proteinExistence type="predicted"/>
<evidence type="ECO:0008006" key="3">
    <source>
        <dbReference type="Google" id="ProtNLM"/>
    </source>
</evidence>
<name>A0ABX2GKJ0_9FIRM</name>
<gene>
    <name evidence="1" type="ORF">G4952_03285</name>
</gene>
<accession>A0ABX2GKJ0</accession>
<reference evidence="1 2" key="1">
    <citation type="journal article" date="2020" name="Cell Host Microbe">
        <title>Functional and Genomic Variation between Human-Derived Isolates of Lachnospiraceae Reveals Inter- and Intra-Species Diversity.</title>
        <authorList>
            <person name="Sorbara M.T."/>
            <person name="Littmann E.R."/>
            <person name="Fontana E."/>
            <person name="Moody T.U."/>
            <person name="Kohout C.E."/>
            <person name="Gjonbalaj M."/>
            <person name="Eaton V."/>
            <person name="Seok R."/>
            <person name="Leiner I.M."/>
            <person name="Pamer E.G."/>
        </authorList>
    </citation>
    <scope>NUCLEOTIDE SEQUENCE [LARGE SCALE GENOMIC DNA]</scope>
    <source>
        <strain evidence="1 2">MSK.20.11</strain>
    </source>
</reference>
<dbReference type="Proteomes" id="UP000822152">
    <property type="component" value="Unassembled WGS sequence"/>
</dbReference>
<comment type="caution">
    <text evidence="1">The sequence shown here is derived from an EMBL/GenBank/DDBJ whole genome shotgun (WGS) entry which is preliminary data.</text>
</comment>
<sequence length="494" mass="56607">MESNIIGGSNVYPCKGKPVCDQEFVDQVEDYEYIKIIRKKQEIRQTSVRLTEKQSRIMETEMRCYYAEKDPCWGYVNGQGIRCKCIEGRCPQIKKCNPGYTPEQKKYWKMTEETKALYGHPERQKKYYRVDLVSDKEMSLYYSDPKGAGTEFPPIPDPEKSDQANGRRLTIIGYDSTYFGDADDQWSPIWGYVDELEDGGLITSQYGRRKETVFVNSHKAEEKSKKKTMDKEVRVNNKPVDKPRRSVTAGLDESKKFQYEKMIRDKIGTSFQLTEMTEELIEELSYGKILNIILSNEAEMAYVSGMLLRAQVAHDMELCDGRERVCLWKAQSKKIKFSSGVFLISSAFIKQGCSLETETVWSGLESADKVNELIVSGREFFSFAGKDGERRWGCRNLYNTTHIAIRNEDLKLSLPVEEELPISLIIGDKNYSILTTKNEEQLGFTTENLWNALDNLKKTGEISDFPKLISGPVLAKTAMGFAIKGIGHMKFDEY</sequence>
<organism evidence="1 2">
    <name type="scientific">Blautia wexlerae</name>
    <dbReference type="NCBI Taxonomy" id="418240"/>
    <lineage>
        <taxon>Bacteria</taxon>
        <taxon>Bacillati</taxon>
        <taxon>Bacillota</taxon>
        <taxon>Clostridia</taxon>
        <taxon>Lachnospirales</taxon>
        <taxon>Lachnospiraceae</taxon>
        <taxon>Blautia</taxon>
    </lineage>
</organism>
<evidence type="ECO:0000313" key="1">
    <source>
        <dbReference type="EMBL" id="NSF72860.1"/>
    </source>
</evidence>
<evidence type="ECO:0000313" key="2">
    <source>
        <dbReference type="Proteomes" id="UP000822152"/>
    </source>
</evidence>